<name>A0A4D6E3T4_9CAUD</name>
<gene>
    <name evidence="1" type="primary">15</name>
    <name evidence="1" type="ORF">SEA_REMUSLOOPIN_15</name>
</gene>
<evidence type="ECO:0000313" key="1">
    <source>
        <dbReference type="EMBL" id="QBZ73329.1"/>
    </source>
</evidence>
<dbReference type="EMBL" id="MK686068">
    <property type="protein sequence ID" value="QBZ73329.1"/>
    <property type="molecule type" value="Genomic_DNA"/>
</dbReference>
<protein>
    <submittedName>
        <fullName evidence="1">Minor tail protein</fullName>
    </submittedName>
</protein>
<dbReference type="Proteomes" id="UP000297158">
    <property type="component" value="Segment"/>
</dbReference>
<sequence>MSAARYEVLQTVAKTGEVVASLPVTGIQYGETLNSAGSASIGMPLKAADPDTLEPGKSALVVTRDDEPVWGGMLWSATADLDAGTLALNASGWHSYYSACYLGGATLQNLPSGGIRLKWLGYKANKDQALLLSDWIERANDDGGIGTDTSRLTTTGRIRSRDWGFSEFKNIAEAINELADEDGGFDFRYETYWRDNGTVGNRILKNGRLQNVIPSALVHRENCNVTQVGYDGSKLATRAFAFGADMGTGVKPYANVSNDLAAPTLTQVATYSDLKATADLIPKAAAIGAVGRQVIGIPTLTLYPGVFDPSSFLPGAVGTVQVDSGYVRLLEEFVLTERRVDVDVNGTETVSLSLASKDVFTSGDPS</sequence>
<keyword evidence="2" id="KW-1185">Reference proteome</keyword>
<evidence type="ECO:0000313" key="2">
    <source>
        <dbReference type="Proteomes" id="UP000297158"/>
    </source>
</evidence>
<proteinExistence type="predicted"/>
<accession>A0A4D6E3T4</accession>
<reference evidence="1 2" key="1">
    <citation type="submission" date="2019-03" db="EMBL/GenBank/DDBJ databases">
        <authorList>
            <person name="Ludwig S."/>
            <person name="Saikali A."/>
            <person name="Addai K."/>
            <person name="Agarwal S."/>
            <person name="Ahmad I.M."/>
            <person name="Alumyar Y.S."/>
            <person name="An J."/>
            <person name="Antar T.E."/>
            <person name="Antony V."/>
            <person name="Arvin L.E."/>
            <person name="Atanasoff K.E."/>
            <person name="Ati R."/>
            <person name="Batista A."/>
            <person name="Bembuh M.L."/>
            <person name="Bhardvaj T.B."/>
            <person name="Brown C.J."/>
            <person name="Butt S.T."/>
            <person name="Cahn D."/>
            <person name="Canales I.-I."/>
            <person name="Carr K."/>
            <person name="Chen K.Z."/>
            <person name="Chen M."/>
            <person name="Chigurupati S."/>
            <person name="Chou C."/>
            <person name="Chung C.S."/>
            <person name="Cole S.T."/>
            <person name="Colson C.L."/>
            <person name="Dent D.M."/>
            <person name="Djiogo E.M."/>
            <person name="Domrachev B.M."/>
            <person name="Dwivedi J."/>
            <person name="Ehsani C."/>
            <person name="Essien U.A."/>
            <person name="Fakhar A."/>
            <person name="Flood S.H."/>
            <person name="Furletti G."/>
            <person name="Gebreegziabher M."/>
            <person name="Goralski S.M."/>
            <person name="Gruver-Williams A."/>
            <person name="Guldan M.L."/>
            <person name="Gurung S."/>
            <person name="Heo K."/>
            <person name="John R.A."/>
            <person name="Kabir L."/>
            <person name="Kaira H."/>
            <person name="Kane M.S."/>
            <person name="Karanja M."/>
            <person name="Karley A.N."/>
            <person name="Kelleher J."/>
            <person name="Khan A.M."/>
            <person name="Khan A."/>
            <person name="Kharel S."/>
            <person name="Kidane M."/>
            <person name="Konanur P."/>
            <person name="Kuo N.K."/>
            <person name="Kyaw G."/>
            <person name="Lahijan N."/>
            <person name="Lamm D.N."/>
            <person name="Lance S.V."/>
            <person name="Le C."/>
            <person name="Lee C.H."/>
            <person name="Leka D."/>
            <person name="Li C."/>
            <person name="Lim S.Y."/>
            <person name="Lo J."/>
            <person name="Mahaney V.M."/>
            <person name="Mangukiya A."/>
            <person name="Mani D."/>
            <person name="Mariano P."/>
            <person name="Markward M.L."/>
            <person name="Mbaekwe U."/>
            <person name="Mcgowan H."/>
            <person name="Mcnamara A."/>
            <person name="Mebrahtu S."/>
            <person name="Mohamed A."/>
            <person name="Mohamed M.E."/>
            <person name="Muntaka F."/>
            <person name="Naqvi T."/>
            <person name="Nengel A.M."/>
            <person name="Neupane S."/>
            <person name="Nguyen J."/>
            <person name="Nguyen J."/>
            <person name="Nwoji I.C."/>
            <person name="O'Brien T."/>
            <person name="Okusolubo T.A."/>
            <person name="Paek J."/>
            <person name="Pandithakoralag H."/>
            <person name="Parsa S."/>
            <person name="Perry C."/>
            <person name="Petrie C.R."/>
            <person name="Poteshman G.A."/>
            <person name="Quiros D."/>
            <person name="Rana S."/>
            <person name="Reister J."/>
            <person name="Reyes E."/>
            <person name="Riaz H.S."/>
            <person name="Roach T.L."/>
            <person name="Scalsky R."/>
            <person name="Schultz J.A."/>
            <person name="Scott C.F."/>
            <person name="Sekira M.D."/>
            <person name="Shee C.S."/>
            <person name="Shultz P."/>
            <person name="Siarez J.A."/>
            <person name="Simpson A.L."/>
            <person name="Singh S."/>
            <person name="Smith F.R."/>
            <person name="Smith S.A."/>
            <person name="Sobers S."/>
            <person name="Sobowale A.O."/>
            <person name="Somoza K.A."/>
            <person name="Song M."/>
            <person name="Spence R.N."/>
            <person name="Spruill R.A."/>
            <person name="Subedi A."/>
            <person name="Taj A.B."/>
            <person name="Thomas J."/>
            <person name="Todd J.C."/>
            <person name="Tran T."/>
            <person name="Varghese J."/>
            <person name="Vartanian E."/>
            <person name="Vega A."/>
            <person name="Vong A."/>
            <person name="Wachhaus L.E."/>
            <person name="Walter A.J."/>
            <person name="Wessel M.E."/>
            <person name="Azam A.M."/>
            <person name="Blocker D."/>
            <person name="Naeem N.-U.-A."/>
            <person name="Patel R."/>
            <person name="Shakarov P."/>
            <person name="Xie C.L."/>
            <person name="Zolnerowich N."/>
            <person name="Correa-Mendez M."/>
            <person name="Fabian M."/>
            <person name="Fishbein J."/>
            <person name="Harkles L."/>
            <person name="Reger N."/>
            <person name="Saleh S."/>
            <person name="Erill I."/>
            <person name="Caruso S.M."/>
            <person name="Garlena R.A."/>
            <person name="Russell D.A."/>
            <person name="Pope W.H."/>
            <person name="Jacobs-Sera D."/>
            <person name="Hatfull G.F."/>
        </authorList>
    </citation>
    <scope>NUCLEOTIDE SEQUENCE [LARGE SCALE GENOMIC DNA]</scope>
</reference>
<organism evidence="1 2">
    <name type="scientific">Streptomyces phage RemusLoopin</name>
    <dbReference type="NCBI Taxonomy" id="2562346"/>
    <lineage>
        <taxon>Viruses</taxon>
        <taxon>Duplodnaviria</taxon>
        <taxon>Heunggongvirae</taxon>
        <taxon>Uroviricota</taxon>
        <taxon>Caudoviricetes</taxon>
        <taxon>Colingsworthviridae</taxon>
        <taxon>Sebastisaurusvirus</taxon>
        <taxon>Sebastisaurusvirus remusloopin</taxon>
    </lineage>
</organism>